<sequence>MNYEPIVTPPIFSGFLVNAFFTTRTLGCNIDAVSKAFNIPPKNIYLPIQKHTDKVLILDYSLEPKIADAVITNRKDILIGVQTADCVPILLYDKKTHVVGAVHAGWRGTAEGILKKTIEVMVERFYSIPSDIMVATGPAIRWCCYGVGYEVIEAVTRVTGNGDYIIKRGEKYCIDLPTANTYQAISSGVLLDNIWMSGECTFCLPEKYYSYRYAKGATGRQCGFIGIV</sequence>
<evidence type="ECO:0000313" key="10">
    <source>
        <dbReference type="EMBL" id="GER93944.1"/>
    </source>
</evidence>
<gene>
    <name evidence="10" type="ORF">A45J_1702</name>
</gene>
<dbReference type="GO" id="GO:0016787">
    <property type="term" value="F:hydrolase activity"/>
    <property type="evidence" value="ECO:0007669"/>
    <property type="project" value="UniProtKB-KW"/>
</dbReference>
<dbReference type="Gene3D" id="3.60.140.10">
    <property type="entry name" value="CNF1/YfiH-like putative cysteine hydrolases"/>
    <property type="match status" value="1"/>
</dbReference>
<dbReference type="InterPro" id="IPR011324">
    <property type="entry name" value="Cytotoxic_necrot_fac-like_cat"/>
</dbReference>
<comment type="catalytic activity">
    <reaction evidence="8">
        <text>adenosine + phosphate = alpha-D-ribose 1-phosphate + adenine</text>
        <dbReference type="Rhea" id="RHEA:27642"/>
        <dbReference type="ChEBI" id="CHEBI:16335"/>
        <dbReference type="ChEBI" id="CHEBI:16708"/>
        <dbReference type="ChEBI" id="CHEBI:43474"/>
        <dbReference type="ChEBI" id="CHEBI:57720"/>
        <dbReference type="EC" id="2.4.2.1"/>
    </reaction>
    <physiologicalReaction direction="left-to-right" evidence="8">
        <dbReference type="Rhea" id="RHEA:27643"/>
    </physiologicalReaction>
</comment>
<reference evidence="10" key="1">
    <citation type="submission" date="2019-10" db="EMBL/GenBank/DDBJ databases">
        <title>Metagenomic sequencing of thiosulfate-disproportionating enrichment culture.</title>
        <authorList>
            <person name="Umezawa K."/>
            <person name="Kojima H."/>
            <person name="Fukui M."/>
        </authorList>
    </citation>
    <scope>NUCLEOTIDE SEQUENCE</scope>
    <source>
        <strain evidence="10">45J</strain>
    </source>
</reference>
<dbReference type="Pfam" id="PF02578">
    <property type="entry name" value="Cu-oxidase_4"/>
    <property type="match status" value="1"/>
</dbReference>
<keyword evidence="6" id="KW-0862">Zinc</keyword>
<keyword evidence="5" id="KW-0378">Hydrolase</keyword>
<evidence type="ECO:0000256" key="3">
    <source>
        <dbReference type="ARBA" id="ARBA00022679"/>
    </source>
</evidence>
<dbReference type="CDD" id="cd16833">
    <property type="entry name" value="YfiH"/>
    <property type="match status" value="1"/>
</dbReference>
<accession>A0A5J4KXG7</accession>
<comment type="catalytic activity">
    <reaction evidence="1">
        <text>inosine + phosphate = alpha-D-ribose 1-phosphate + hypoxanthine</text>
        <dbReference type="Rhea" id="RHEA:27646"/>
        <dbReference type="ChEBI" id="CHEBI:17368"/>
        <dbReference type="ChEBI" id="CHEBI:17596"/>
        <dbReference type="ChEBI" id="CHEBI:43474"/>
        <dbReference type="ChEBI" id="CHEBI:57720"/>
        <dbReference type="EC" id="2.4.2.1"/>
    </reaction>
    <physiologicalReaction direction="left-to-right" evidence="1">
        <dbReference type="Rhea" id="RHEA:27647"/>
    </physiologicalReaction>
</comment>
<name>A0A5J4KXG7_9ZZZZ</name>
<evidence type="ECO:0000256" key="2">
    <source>
        <dbReference type="ARBA" id="ARBA00007353"/>
    </source>
</evidence>
<evidence type="ECO:0000256" key="8">
    <source>
        <dbReference type="ARBA" id="ARBA00048968"/>
    </source>
</evidence>
<dbReference type="InterPro" id="IPR038371">
    <property type="entry name" value="Cu_polyphenol_OxRdtase_sf"/>
</dbReference>
<dbReference type="PANTHER" id="PTHR30616:SF2">
    <property type="entry name" value="PURINE NUCLEOSIDE PHOSPHORYLASE LACC1"/>
    <property type="match status" value="1"/>
</dbReference>
<dbReference type="GO" id="GO:0005507">
    <property type="term" value="F:copper ion binding"/>
    <property type="evidence" value="ECO:0007669"/>
    <property type="project" value="TreeGrafter"/>
</dbReference>
<evidence type="ECO:0008006" key="11">
    <source>
        <dbReference type="Google" id="ProtNLM"/>
    </source>
</evidence>
<proteinExistence type="inferred from homology"/>
<evidence type="ECO:0000256" key="6">
    <source>
        <dbReference type="ARBA" id="ARBA00022833"/>
    </source>
</evidence>
<dbReference type="SUPFAM" id="SSF64438">
    <property type="entry name" value="CNF1/YfiH-like putative cysteine hydrolases"/>
    <property type="match status" value="1"/>
</dbReference>
<protein>
    <recommendedName>
        <fullName evidence="11">Purine nucleoside phosphorylase</fullName>
    </recommendedName>
</protein>
<dbReference type="PANTHER" id="PTHR30616">
    <property type="entry name" value="UNCHARACTERIZED PROTEIN YFIH"/>
    <property type="match status" value="1"/>
</dbReference>
<evidence type="ECO:0000256" key="7">
    <source>
        <dbReference type="ARBA" id="ARBA00047989"/>
    </source>
</evidence>
<keyword evidence="4" id="KW-0479">Metal-binding</keyword>
<evidence type="ECO:0000256" key="5">
    <source>
        <dbReference type="ARBA" id="ARBA00022801"/>
    </source>
</evidence>
<organism evidence="10">
    <name type="scientific">hot springs metagenome</name>
    <dbReference type="NCBI Taxonomy" id="433727"/>
    <lineage>
        <taxon>unclassified sequences</taxon>
        <taxon>metagenomes</taxon>
        <taxon>ecological metagenomes</taxon>
    </lineage>
</organism>
<comment type="similarity">
    <text evidence="2">Belongs to the purine nucleoside phosphorylase YfiH/LACC1 family.</text>
</comment>
<dbReference type="InterPro" id="IPR003730">
    <property type="entry name" value="Cu_polyphenol_OxRdtase"/>
</dbReference>
<dbReference type="AlphaFoldDB" id="A0A5J4KXG7"/>
<evidence type="ECO:0000256" key="4">
    <source>
        <dbReference type="ARBA" id="ARBA00022723"/>
    </source>
</evidence>
<dbReference type="NCBIfam" id="TIGR00726">
    <property type="entry name" value="peptidoglycan editing factor PgeF"/>
    <property type="match status" value="1"/>
</dbReference>
<dbReference type="GO" id="GO:0017061">
    <property type="term" value="F:S-methyl-5-thioadenosine phosphorylase activity"/>
    <property type="evidence" value="ECO:0007669"/>
    <property type="project" value="UniProtKB-EC"/>
</dbReference>
<keyword evidence="3" id="KW-0808">Transferase</keyword>
<comment type="catalytic activity">
    <reaction evidence="9">
        <text>S-methyl-5'-thioadenosine + phosphate = 5-(methylsulfanyl)-alpha-D-ribose 1-phosphate + adenine</text>
        <dbReference type="Rhea" id="RHEA:11852"/>
        <dbReference type="ChEBI" id="CHEBI:16708"/>
        <dbReference type="ChEBI" id="CHEBI:17509"/>
        <dbReference type="ChEBI" id="CHEBI:43474"/>
        <dbReference type="ChEBI" id="CHEBI:58533"/>
        <dbReference type="EC" id="2.4.2.28"/>
    </reaction>
    <physiologicalReaction direction="left-to-right" evidence="9">
        <dbReference type="Rhea" id="RHEA:11853"/>
    </physiologicalReaction>
</comment>
<evidence type="ECO:0000256" key="9">
    <source>
        <dbReference type="ARBA" id="ARBA00049893"/>
    </source>
</evidence>
<comment type="catalytic activity">
    <reaction evidence="7">
        <text>adenosine + H2O + H(+) = inosine + NH4(+)</text>
        <dbReference type="Rhea" id="RHEA:24408"/>
        <dbReference type="ChEBI" id="CHEBI:15377"/>
        <dbReference type="ChEBI" id="CHEBI:15378"/>
        <dbReference type="ChEBI" id="CHEBI:16335"/>
        <dbReference type="ChEBI" id="CHEBI:17596"/>
        <dbReference type="ChEBI" id="CHEBI:28938"/>
        <dbReference type="EC" id="3.5.4.4"/>
    </reaction>
    <physiologicalReaction direction="left-to-right" evidence="7">
        <dbReference type="Rhea" id="RHEA:24409"/>
    </physiologicalReaction>
</comment>
<comment type="caution">
    <text evidence="10">The sequence shown here is derived from an EMBL/GenBank/DDBJ whole genome shotgun (WGS) entry which is preliminary data.</text>
</comment>
<evidence type="ECO:0000256" key="1">
    <source>
        <dbReference type="ARBA" id="ARBA00000553"/>
    </source>
</evidence>
<dbReference type="EMBL" id="BLAB01000001">
    <property type="protein sequence ID" value="GER93944.1"/>
    <property type="molecule type" value="Genomic_DNA"/>
</dbReference>